<evidence type="ECO:0000256" key="5">
    <source>
        <dbReference type="ARBA" id="ARBA00023157"/>
    </source>
</evidence>
<keyword evidence="2" id="KW-0328">Glycosyltransferase</keyword>
<dbReference type="InterPro" id="IPR016455">
    <property type="entry name" value="XTH"/>
</dbReference>
<gene>
    <name evidence="12" type="ORF">TEA_024002</name>
</gene>
<keyword evidence="13" id="KW-1185">Reference proteome</keyword>
<evidence type="ECO:0000313" key="12">
    <source>
        <dbReference type="EMBL" id="THG06873.1"/>
    </source>
</evidence>
<dbReference type="Pfam" id="PF19633">
    <property type="entry name" value="SDG2_C"/>
    <property type="match status" value="1"/>
</dbReference>
<dbReference type="STRING" id="542762.A0A4S4DUB2"/>
<reference evidence="12 13" key="1">
    <citation type="journal article" date="2018" name="Proc. Natl. Acad. Sci. U.S.A.">
        <title>Draft genome sequence of Camellia sinensis var. sinensis provides insights into the evolution of the tea genome and tea quality.</title>
        <authorList>
            <person name="Wei C."/>
            <person name="Yang H."/>
            <person name="Wang S."/>
            <person name="Zhao J."/>
            <person name="Liu C."/>
            <person name="Gao L."/>
            <person name="Xia E."/>
            <person name="Lu Y."/>
            <person name="Tai Y."/>
            <person name="She G."/>
            <person name="Sun J."/>
            <person name="Cao H."/>
            <person name="Tong W."/>
            <person name="Gao Q."/>
            <person name="Li Y."/>
            <person name="Deng W."/>
            <person name="Jiang X."/>
            <person name="Wang W."/>
            <person name="Chen Q."/>
            <person name="Zhang S."/>
            <person name="Li H."/>
            <person name="Wu J."/>
            <person name="Wang P."/>
            <person name="Li P."/>
            <person name="Shi C."/>
            <person name="Zheng F."/>
            <person name="Jian J."/>
            <person name="Huang B."/>
            <person name="Shan D."/>
            <person name="Shi M."/>
            <person name="Fang C."/>
            <person name="Yue Y."/>
            <person name="Li F."/>
            <person name="Li D."/>
            <person name="Wei S."/>
            <person name="Han B."/>
            <person name="Jiang C."/>
            <person name="Yin Y."/>
            <person name="Xia T."/>
            <person name="Zhang Z."/>
            <person name="Bennetzen J.L."/>
            <person name="Zhao S."/>
            <person name="Wan X."/>
        </authorList>
    </citation>
    <scope>NUCLEOTIDE SEQUENCE [LARGE SCALE GENOMIC DNA]</scope>
    <source>
        <strain evidence="13">cv. Shuchazao</strain>
        <tissue evidence="12">Leaf</tissue>
    </source>
</reference>
<evidence type="ECO:0000256" key="6">
    <source>
        <dbReference type="ARBA" id="ARBA00023180"/>
    </source>
</evidence>
<keyword evidence="4" id="KW-0378">Hydrolase</keyword>
<evidence type="ECO:0000256" key="7">
    <source>
        <dbReference type="ARBA" id="ARBA00023295"/>
    </source>
</evidence>
<dbReference type="Gene3D" id="2.60.120.200">
    <property type="match status" value="1"/>
</dbReference>
<comment type="caution">
    <text evidence="12">The sequence shown here is derived from an EMBL/GenBank/DDBJ whole genome shotgun (WGS) entry which is preliminary data.</text>
</comment>
<dbReference type="CDD" id="cd02176">
    <property type="entry name" value="GH16_XET"/>
    <property type="match status" value="1"/>
</dbReference>
<dbReference type="GO" id="GO:0016762">
    <property type="term" value="F:xyloglucan:xyloglucosyl transferase activity"/>
    <property type="evidence" value="ECO:0007669"/>
    <property type="project" value="UniProtKB-EC"/>
</dbReference>
<dbReference type="EMBL" id="SDRB02010379">
    <property type="protein sequence ID" value="THG06873.1"/>
    <property type="molecule type" value="Genomic_DNA"/>
</dbReference>
<dbReference type="InterPro" id="IPR045606">
    <property type="entry name" value="ATXR3_C"/>
</dbReference>
<dbReference type="FunFam" id="2.60.120.200:FF:000025">
    <property type="entry name" value="Xyloglucan endotransglucosylase/hydrolase"/>
    <property type="match status" value="1"/>
</dbReference>
<dbReference type="GO" id="GO:0009835">
    <property type="term" value="P:fruit ripening"/>
    <property type="evidence" value="ECO:0007669"/>
    <property type="project" value="UniProtKB-KW"/>
</dbReference>
<dbReference type="Pfam" id="PF06955">
    <property type="entry name" value="XET_C"/>
    <property type="match status" value="1"/>
</dbReference>
<keyword evidence="10" id="KW-0175">Coiled coil</keyword>
<dbReference type="PROSITE" id="PS01034">
    <property type="entry name" value="GH16_1"/>
    <property type="match status" value="1"/>
</dbReference>
<evidence type="ECO:0000256" key="9">
    <source>
        <dbReference type="ARBA" id="ARBA00034022"/>
    </source>
</evidence>
<evidence type="ECO:0000256" key="1">
    <source>
        <dbReference type="ARBA" id="ARBA00012152"/>
    </source>
</evidence>
<keyword evidence="7" id="KW-0326">Glycosidase</keyword>
<dbReference type="InterPro" id="IPR000757">
    <property type="entry name" value="Beta-glucanase-like"/>
</dbReference>
<name>A0A4S4DUB2_CAMSN</name>
<dbReference type="GO" id="GO:0010411">
    <property type="term" value="P:xyloglucan metabolic process"/>
    <property type="evidence" value="ECO:0007669"/>
    <property type="project" value="InterPro"/>
</dbReference>
<dbReference type="AlphaFoldDB" id="A0A4S4DUB2"/>
<dbReference type="InterPro" id="IPR013320">
    <property type="entry name" value="ConA-like_dom_sf"/>
</dbReference>
<accession>A0A4S4DUB2</accession>
<dbReference type="Pfam" id="PF00722">
    <property type="entry name" value="Glyco_hydro_16"/>
    <property type="match status" value="1"/>
</dbReference>
<protein>
    <recommendedName>
        <fullName evidence="1">xyloglucan:xyloglucosyl transferase</fullName>
        <ecNumber evidence="1">2.4.1.207</ecNumber>
    </recommendedName>
</protein>
<dbReference type="InterPro" id="IPR044791">
    <property type="entry name" value="Beta-glucanase/XTH"/>
</dbReference>
<dbReference type="GO" id="GO:0071555">
    <property type="term" value="P:cell wall organization"/>
    <property type="evidence" value="ECO:0007669"/>
    <property type="project" value="UniProtKB-ARBA"/>
</dbReference>
<organism evidence="12 13">
    <name type="scientific">Camellia sinensis var. sinensis</name>
    <name type="common">China tea</name>
    <dbReference type="NCBI Taxonomy" id="542762"/>
    <lineage>
        <taxon>Eukaryota</taxon>
        <taxon>Viridiplantae</taxon>
        <taxon>Streptophyta</taxon>
        <taxon>Embryophyta</taxon>
        <taxon>Tracheophyta</taxon>
        <taxon>Spermatophyta</taxon>
        <taxon>Magnoliopsida</taxon>
        <taxon>eudicotyledons</taxon>
        <taxon>Gunneridae</taxon>
        <taxon>Pentapetalae</taxon>
        <taxon>asterids</taxon>
        <taxon>Ericales</taxon>
        <taxon>Theaceae</taxon>
        <taxon>Camellia</taxon>
    </lineage>
</organism>
<evidence type="ECO:0000256" key="4">
    <source>
        <dbReference type="ARBA" id="ARBA00022801"/>
    </source>
</evidence>
<keyword evidence="5" id="KW-1015">Disulfide bond</keyword>
<evidence type="ECO:0000313" key="13">
    <source>
        <dbReference type="Proteomes" id="UP000306102"/>
    </source>
</evidence>
<comment type="catalytic activity">
    <reaction evidence="9">
        <text>breaks a beta-(1-&gt;4) bond in the backbone of a xyloglucan and transfers the xyloglucanyl segment on to O-4 of the non-reducing terminal glucose residue of an acceptor, which can be a xyloglucan or an oligosaccharide of xyloglucan.</text>
        <dbReference type="EC" id="2.4.1.207"/>
    </reaction>
</comment>
<evidence type="ECO:0000256" key="3">
    <source>
        <dbReference type="ARBA" id="ARBA00022679"/>
    </source>
</evidence>
<sequence>MAAAVRCWVVVGVAAEAKEWILLGANEIFWSSEIVESVREESFEFCDKDKDSEERDRVEMLLWRLIGLEKEKKIKSSSLPQLSRSEVGLKFIKDLFFNLEMKDLKESVSKSYLNQLEELQNSLEITQKELVEAQRVSAEQKHEQEVYGIDPYTHNLLLDSVLEGSDWTILDKHLFVEDVLLRTLNKQVLKEGHGILDRHHLLVEACELNFVSEEDYIDLGRAGLGSCLLGGLPDWLIAYSARLRRKYFADISIEVEKSDAEVQAEGVYNQRLQNLALTLDKVASNFLKVLSTTYVREKIEKEREEDIDIDWGGNEHVKIFNGGKLLTLSLDNSSGAAFQTKNDYLFARVDMQLKIVPGNSAGTVATYYLSSLGAAHDEIDFEFLGNLSGQPYTVHTNFYSQGKGNREQQFRISFDPTLAFHTYSVIWNSQRIIFMVDNIPIRVFENNEAIGVPFPNSQRMKVYASLWDADNWATEGGRIKTDWTQAPFIASYKNLKINASSSANSTNNTISNQAWQTQQLDSMGRKKLRWVQSKCMTYNYCTDFQRFPQGLPPECVASS</sequence>
<feature type="coiled-coil region" evidence="10">
    <location>
        <begin position="109"/>
        <end position="143"/>
    </location>
</feature>
<proteinExistence type="predicted"/>
<dbReference type="SUPFAM" id="SSF49899">
    <property type="entry name" value="Concanavalin A-like lectins/glucanases"/>
    <property type="match status" value="1"/>
</dbReference>
<dbReference type="GO" id="GO:0004553">
    <property type="term" value="F:hydrolase activity, hydrolyzing O-glycosyl compounds"/>
    <property type="evidence" value="ECO:0007669"/>
    <property type="project" value="InterPro"/>
</dbReference>
<dbReference type="InterPro" id="IPR010713">
    <property type="entry name" value="XET_C"/>
</dbReference>
<feature type="domain" description="GH16" evidence="11">
    <location>
        <begin position="246"/>
        <end position="492"/>
    </location>
</feature>
<dbReference type="PROSITE" id="PS51762">
    <property type="entry name" value="GH16_2"/>
    <property type="match status" value="1"/>
</dbReference>
<evidence type="ECO:0000256" key="8">
    <source>
        <dbReference type="ARBA" id="ARBA00033478"/>
    </source>
</evidence>
<dbReference type="GO" id="GO:0042546">
    <property type="term" value="P:cell wall biogenesis"/>
    <property type="evidence" value="ECO:0007669"/>
    <property type="project" value="InterPro"/>
</dbReference>
<dbReference type="PANTHER" id="PTHR31062">
    <property type="entry name" value="XYLOGLUCAN ENDOTRANSGLUCOSYLASE/HYDROLASE PROTEIN 8-RELATED"/>
    <property type="match status" value="1"/>
</dbReference>
<keyword evidence="6" id="KW-0325">Glycoprotein</keyword>
<dbReference type="InterPro" id="IPR008263">
    <property type="entry name" value="GH16_AS"/>
</dbReference>
<evidence type="ECO:0000256" key="10">
    <source>
        <dbReference type="SAM" id="Coils"/>
    </source>
</evidence>
<evidence type="ECO:0000259" key="11">
    <source>
        <dbReference type="PROSITE" id="PS51762"/>
    </source>
</evidence>
<evidence type="ECO:0000256" key="2">
    <source>
        <dbReference type="ARBA" id="ARBA00022676"/>
    </source>
</evidence>
<dbReference type="Proteomes" id="UP000306102">
    <property type="component" value="Unassembled WGS sequence"/>
</dbReference>
<dbReference type="EC" id="2.4.1.207" evidence="1"/>
<keyword evidence="3" id="KW-0808">Transferase</keyword>
<dbReference type="GO" id="GO:0048046">
    <property type="term" value="C:apoplast"/>
    <property type="evidence" value="ECO:0007669"/>
    <property type="project" value="InterPro"/>
</dbReference>
<keyword evidence="8" id="KW-0292">Fruit ripening</keyword>